<protein>
    <submittedName>
        <fullName evidence="4">N-acetyltransferase</fullName>
    </submittedName>
</protein>
<feature type="domain" description="N-acetyltransferase" evidence="3">
    <location>
        <begin position="3"/>
        <end position="163"/>
    </location>
</feature>
<dbReference type="RefSeq" id="WP_087999514.1">
    <property type="nucleotide sequence ID" value="NZ_BMHB01000001.1"/>
</dbReference>
<dbReference type="PROSITE" id="PS51186">
    <property type="entry name" value="GNAT"/>
    <property type="match status" value="1"/>
</dbReference>
<reference evidence="5" key="1">
    <citation type="journal article" date="2019" name="Int. J. Syst. Evol. Microbiol.">
        <title>The Global Catalogue of Microorganisms (GCM) 10K type strain sequencing project: providing services to taxonomists for standard genome sequencing and annotation.</title>
        <authorList>
            <consortium name="The Broad Institute Genomics Platform"/>
            <consortium name="The Broad Institute Genome Sequencing Center for Infectious Disease"/>
            <person name="Wu L."/>
            <person name="Ma J."/>
        </authorList>
    </citation>
    <scope>NUCLEOTIDE SEQUENCE [LARGE SCALE GENOMIC DNA]</scope>
    <source>
        <strain evidence="5">CGMCC 1.14993</strain>
    </source>
</reference>
<dbReference type="Proteomes" id="UP000626244">
    <property type="component" value="Unassembled WGS sequence"/>
</dbReference>
<dbReference type="EMBL" id="BMHB01000001">
    <property type="protein sequence ID" value="GGI12481.1"/>
    <property type="molecule type" value="Genomic_DNA"/>
</dbReference>
<dbReference type="GO" id="GO:0016747">
    <property type="term" value="F:acyltransferase activity, transferring groups other than amino-acyl groups"/>
    <property type="evidence" value="ECO:0007669"/>
    <property type="project" value="InterPro"/>
</dbReference>
<dbReference type="Gene3D" id="3.40.630.30">
    <property type="match status" value="1"/>
</dbReference>
<comment type="caution">
    <text evidence="4">The sequence shown here is derived from an EMBL/GenBank/DDBJ whole genome shotgun (WGS) entry which is preliminary data.</text>
</comment>
<gene>
    <name evidence="4" type="ORF">GCM10007380_13130</name>
</gene>
<organism evidence="4 5">
    <name type="scientific">Gottfriedia solisilvae</name>
    <dbReference type="NCBI Taxonomy" id="1516104"/>
    <lineage>
        <taxon>Bacteria</taxon>
        <taxon>Bacillati</taxon>
        <taxon>Bacillota</taxon>
        <taxon>Bacilli</taxon>
        <taxon>Bacillales</taxon>
        <taxon>Bacillaceae</taxon>
        <taxon>Gottfriedia</taxon>
    </lineage>
</organism>
<evidence type="ECO:0000256" key="1">
    <source>
        <dbReference type="ARBA" id="ARBA00022679"/>
    </source>
</evidence>
<evidence type="ECO:0000256" key="2">
    <source>
        <dbReference type="ARBA" id="ARBA00023315"/>
    </source>
</evidence>
<keyword evidence="5" id="KW-1185">Reference proteome</keyword>
<keyword evidence="2" id="KW-0012">Acyltransferase</keyword>
<dbReference type="PANTHER" id="PTHR43072:SF23">
    <property type="entry name" value="UPF0039 PROTEIN C11D3.02C"/>
    <property type="match status" value="1"/>
</dbReference>
<evidence type="ECO:0000313" key="5">
    <source>
        <dbReference type="Proteomes" id="UP000626244"/>
    </source>
</evidence>
<dbReference type="InterPro" id="IPR000182">
    <property type="entry name" value="GNAT_dom"/>
</dbReference>
<evidence type="ECO:0000313" key="4">
    <source>
        <dbReference type="EMBL" id="GGI12481.1"/>
    </source>
</evidence>
<dbReference type="Pfam" id="PF13420">
    <property type="entry name" value="Acetyltransf_4"/>
    <property type="match status" value="1"/>
</dbReference>
<dbReference type="AlphaFoldDB" id="A0A8J3EXQ1"/>
<dbReference type="PANTHER" id="PTHR43072">
    <property type="entry name" value="N-ACETYLTRANSFERASE"/>
    <property type="match status" value="1"/>
</dbReference>
<sequence>MSTIIEFATAEDVKEILTIYNDAILHTTATFDKKVKTVDEMLGWFRHHSELYPVIVSKENDIVTGYCSLTQFKEKDAYKHTVELSVYIHPEHRRKGLAKKLMEEIIKIAKVLGHHTIISCITSGNEVSEKLHEKLDFQKVGHIKKAGQKFNEWLDIVYYQKMI</sequence>
<dbReference type="InterPro" id="IPR016181">
    <property type="entry name" value="Acyl_CoA_acyltransferase"/>
</dbReference>
<evidence type="ECO:0000259" key="3">
    <source>
        <dbReference type="PROSITE" id="PS51186"/>
    </source>
</evidence>
<accession>A0A8J3EXQ1</accession>
<dbReference type="SUPFAM" id="SSF55729">
    <property type="entry name" value="Acyl-CoA N-acyltransferases (Nat)"/>
    <property type="match status" value="1"/>
</dbReference>
<dbReference type="OrthoDB" id="9798006at2"/>
<dbReference type="CDD" id="cd04301">
    <property type="entry name" value="NAT_SF"/>
    <property type="match status" value="1"/>
</dbReference>
<proteinExistence type="predicted"/>
<keyword evidence="1" id="KW-0808">Transferase</keyword>
<name>A0A8J3EXQ1_9BACI</name>